<keyword evidence="5 9" id="KW-0799">Topoisomerase</keyword>
<dbReference type="SUPFAM" id="SSF101904">
    <property type="entry name" value="GyrA/ParC C-terminal domain-like"/>
    <property type="match status" value="1"/>
</dbReference>
<dbReference type="InterPro" id="IPR013760">
    <property type="entry name" value="Topo_IIA-like_dom_sf"/>
</dbReference>
<accession>A0A840EME2</accession>
<dbReference type="InterPro" id="IPR013757">
    <property type="entry name" value="Topo_IIA_A_a_sf"/>
</dbReference>
<dbReference type="Proteomes" id="UP000553034">
    <property type="component" value="Unassembled WGS sequence"/>
</dbReference>
<comment type="similarity">
    <text evidence="2 9">Belongs to the type II topoisomerase GyrA/ParC subunit family.</text>
</comment>
<keyword evidence="11" id="KW-0175">Coiled coil</keyword>
<reference evidence="14 15" key="1">
    <citation type="submission" date="2020-08" db="EMBL/GenBank/DDBJ databases">
        <title>Genomic Encyclopedia of Type Strains, Phase IV (KMG-IV): sequencing the most valuable type-strain genomes for metagenomic binning, comparative biology and taxonomic classification.</title>
        <authorList>
            <person name="Goeker M."/>
        </authorList>
    </citation>
    <scope>NUCLEOTIDE SEQUENCE [LARGE SCALE GENOMIC DNA]</scope>
    <source>
        <strain evidence="14 15">DSM 29568</strain>
    </source>
</reference>
<dbReference type="Pfam" id="PF03989">
    <property type="entry name" value="DNA_gyraseA_C"/>
    <property type="match status" value="7"/>
</dbReference>
<dbReference type="EC" id="5.6.2.2" evidence="9"/>
<dbReference type="NCBIfam" id="TIGR01063">
    <property type="entry name" value="gyrA"/>
    <property type="match status" value="1"/>
</dbReference>
<dbReference type="GO" id="GO:0003677">
    <property type="term" value="F:DNA binding"/>
    <property type="evidence" value="ECO:0007669"/>
    <property type="project" value="UniProtKB-UniRule"/>
</dbReference>
<evidence type="ECO:0000256" key="7">
    <source>
        <dbReference type="ARBA" id="ARBA00023235"/>
    </source>
</evidence>
<gene>
    <name evidence="9" type="primary">gyrA</name>
    <name evidence="14" type="ORF">GGR32_000075</name>
</gene>
<evidence type="ECO:0000256" key="4">
    <source>
        <dbReference type="ARBA" id="ARBA00022840"/>
    </source>
</evidence>
<name>A0A840EME2_9FLAO</name>
<evidence type="ECO:0000256" key="12">
    <source>
        <dbReference type="SAM" id="MobiDB-lite"/>
    </source>
</evidence>
<evidence type="ECO:0000256" key="10">
    <source>
        <dbReference type="PROSITE-ProRule" id="PRU01384"/>
    </source>
</evidence>
<dbReference type="PROSITE" id="PS52040">
    <property type="entry name" value="TOPO_IIA"/>
    <property type="match status" value="1"/>
</dbReference>
<dbReference type="FunFam" id="3.90.199.10:FF:000001">
    <property type="entry name" value="DNA gyrase subunit A"/>
    <property type="match status" value="1"/>
</dbReference>
<dbReference type="EMBL" id="JACIFO010000001">
    <property type="protein sequence ID" value="MBB4117803.1"/>
    <property type="molecule type" value="Genomic_DNA"/>
</dbReference>
<proteinExistence type="inferred from homology"/>
<dbReference type="Gene3D" id="2.120.10.90">
    <property type="entry name" value="DNA gyrase/topoisomerase IV, subunit A, C-terminal"/>
    <property type="match status" value="1"/>
</dbReference>
<evidence type="ECO:0000313" key="14">
    <source>
        <dbReference type="EMBL" id="MBB4117803.1"/>
    </source>
</evidence>
<dbReference type="SUPFAM" id="SSF56719">
    <property type="entry name" value="Type II DNA topoisomerase"/>
    <property type="match status" value="1"/>
</dbReference>
<dbReference type="GO" id="GO:0005737">
    <property type="term" value="C:cytoplasm"/>
    <property type="evidence" value="ECO:0007669"/>
    <property type="project" value="UniProtKB-SubCell"/>
</dbReference>
<feature type="short sequence motif" description="GyrA-box" evidence="9">
    <location>
        <begin position="523"/>
        <end position="529"/>
    </location>
</feature>
<dbReference type="InterPro" id="IPR005743">
    <property type="entry name" value="GyrA"/>
</dbReference>
<comment type="subunit">
    <text evidence="9">Heterotetramer, composed of two GyrA and two GyrB chains. In the heterotetramer, GyrA contains the active site tyrosine that forms a transient covalent intermediate with DNA, while GyrB binds cofactors and catalyzes ATP hydrolysis.</text>
</comment>
<keyword evidence="4 9" id="KW-0067">ATP-binding</keyword>
<evidence type="ECO:0000259" key="13">
    <source>
        <dbReference type="PROSITE" id="PS52040"/>
    </source>
</evidence>
<dbReference type="GO" id="GO:0034335">
    <property type="term" value="F:DNA negative supercoiling activity"/>
    <property type="evidence" value="ECO:0007669"/>
    <property type="project" value="UniProtKB-ARBA"/>
</dbReference>
<comment type="catalytic activity">
    <reaction evidence="1 9 10">
        <text>ATP-dependent breakage, passage and rejoining of double-stranded DNA.</text>
        <dbReference type="EC" id="5.6.2.2"/>
    </reaction>
</comment>
<keyword evidence="7 9" id="KW-0413">Isomerase</keyword>
<dbReference type="GO" id="GO:0009330">
    <property type="term" value="C:DNA topoisomerase type II (double strand cut, ATP-hydrolyzing) complex"/>
    <property type="evidence" value="ECO:0007669"/>
    <property type="project" value="TreeGrafter"/>
</dbReference>
<comment type="subunit">
    <text evidence="8">Heterotetramer composed of ParC and ParE.</text>
</comment>
<dbReference type="FunFam" id="2.120.10.90:FF:000005">
    <property type="entry name" value="DNA topoisomerase 4 subunit A"/>
    <property type="match status" value="1"/>
</dbReference>
<feature type="compositionally biased region" description="Acidic residues" evidence="12">
    <location>
        <begin position="821"/>
        <end position="831"/>
    </location>
</feature>
<keyword evidence="15" id="KW-1185">Reference proteome</keyword>
<dbReference type="GO" id="GO:0006265">
    <property type="term" value="P:DNA topological change"/>
    <property type="evidence" value="ECO:0007669"/>
    <property type="project" value="UniProtKB-UniRule"/>
</dbReference>
<feature type="domain" description="Topo IIA-type catalytic" evidence="13">
    <location>
        <begin position="33"/>
        <end position="496"/>
    </location>
</feature>
<dbReference type="Gene3D" id="1.10.268.10">
    <property type="entry name" value="Topoisomerase, domain 3"/>
    <property type="match status" value="1"/>
</dbReference>
<evidence type="ECO:0000313" key="15">
    <source>
        <dbReference type="Proteomes" id="UP000553034"/>
    </source>
</evidence>
<keyword evidence="6 9" id="KW-0238">DNA-binding</keyword>
<dbReference type="GO" id="GO:0005524">
    <property type="term" value="F:ATP binding"/>
    <property type="evidence" value="ECO:0007669"/>
    <property type="project" value="UniProtKB-UniRule"/>
</dbReference>
<dbReference type="GO" id="GO:0006261">
    <property type="term" value="P:DNA-templated DNA replication"/>
    <property type="evidence" value="ECO:0007669"/>
    <property type="project" value="UniProtKB-UniRule"/>
</dbReference>
<evidence type="ECO:0000256" key="6">
    <source>
        <dbReference type="ARBA" id="ARBA00023125"/>
    </source>
</evidence>
<dbReference type="SMART" id="SM00434">
    <property type="entry name" value="TOP4c"/>
    <property type="match status" value="1"/>
</dbReference>
<comment type="caution">
    <text evidence="14">The sequence shown here is derived from an EMBL/GenBank/DDBJ whole genome shotgun (WGS) entry which is preliminary data.</text>
</comment>
<dbReference type="PANTHER" id="PTHR43493:SF5">
    <property type="entry name" value="DNA GYRASE SUBUNIT A, CHLOROPLASTIC_MITOCHONDRIAL"/>
    <property type="match status" value="1"/>
</dbReference>
<dbReference type="FunFam" id="3.30.1360.40:FF:000002">
    <property type="entry name" value="DNA gyrase subunit A"/>
    <property type="match status" value="1"/>
</dbReference>
<dbReference type="CDD" id="cd00187">
    <property type="entry name" value="TOP4c"/>
    <property type="match status" value="1"/>
</dbReference>
<feature type="region of interest" description="Disordered" evidence="12">
    <location>
        <begin position="821"/>
        <end position="848"/>
    </location>
</feature>
<dbReference type="InterPro" id="IPR002205">
    <property type="entry name" value="Topo_IIA_dom_A"/>
</dbReference>
<dbReference type="NCBIfam" id="NF004043">
    <property type="entry name" value="PRK05560.1"/>
    <property type="match status" value="1"/>
</dbReference>
<dbReference type="InterPro" id="IPR035516">
    <property type="entry name" value="Gyrase/topoIV_suA_C"/>
</dbReference>
<feature type="coiled-coil region" evidence="11">
    <location>
        <begin position="434"/>
        <end position="475"/>
    </location>
</feature>
<comment type="miscellaneous">
    <text evidence="9">Few gyrases are as efficient as E.coli at forming negative supercoils. Not all organisms have 2 type II topoisomerases; in organisms with a single type II topoisomerase this enzyme also has to decatenate newly replicated chromosomes.</text>
</comment>
<dbReference type="Gene3D" id="3.90.199.10">
    <property type="entry name" value="Topoisomerase II, domain 5"/>
    <property type="match status" value="1"/>
</dbReference>
<keyword evidence="3 9" id="KW-0547">Nucleotide-binding</keyword>
<dbReference type="AlphaFoldDB" id="A0A840EME2"/>
<dbReference type="PANTHER" id="PTHR43493">
    <property type="entry name" value="DNA GYRASE/TOPOISOMERASE SUBUNIT A"/>
    <property type="match status" value="1"/>
</dbReference>
<evidence type="ECO:0000256" key="1">
    <source>
        <dbReference type="ARBA" id="ARBA00000185"/>
    </source>
</evidence>
<dbReference type="GO" id="GO:0005694">
    <property type="term" value="C:chromosome"/>
    <property type="evidence" value="ECO:0007669"/>
    <property type="project" value="InterPro"/>
</dbReference>
<protein>
    <recommendedName>
        <fullName evidence="9">DNA gyrase subunit A</fullName>
        <ecNumber evidence="9">5.6.2.2</ecNumber>
    </recommendedName>
</protein>
<dbReference type="Gene3D" id="3.30.1360.40">
    <property type="match status" value="1"/>
</dbReference>
<evidence type="ECO:0000256" key="9">
    <source>
        <dbReference type="HAMAP-Rule" id="MF_01897"/>
    </source>
</evidence>
<dbReference type="RefSeq" id="WP_183475462.1">
    <property type="nucleotide sequence ID" value="NZ_JACIFO010000001.1"/>
</dbReference>
<evidence type="ECO:0000256" key="5">
    <source>
        <dbReference type="ARBA" id="ARBA00023029"/>
    </source>
</evidence>
<evidence type="ECO:0000256" key="11">
    <source>
        <dbReference type="SAM" id="Coils"/>
    </source>
</evidence>
<evidence type="ECO:0000256" key="2">
    <source>
        <dbReference type="ARBA" id="ARBA00008263"/>
    </source>
</evidence>
<dbReference type="Pfam" id="PF00521">
    <property type="entry name" value="DNA_topoisoIV"/>
    <property type="match status" value="1"/>
</dbReference>
<dbReference type="HAMAP" id="MF_01897">
    <property type="entry name" value="GyrA"/>
    <property type="match status" value="1"/>
</dbReference>
<dbReference type="InterPro" id="IPR013758">
    <property type="entry name" value="Topo_IIA_A/C_ab"/>
</dbReference>
<sequence>MTEGEKLIPINIEDEMKSAYIDYSMSVIVSRALPDVRDGLKPVHRRVLFGMYELGVLSNRAYKKSARIVGEVLGKYHPHGDSSVYDTMVRMAQEWSLRYMLVDGQGNFGSVDGDSPAAMRYTEARMRKVSEEMLSDIDKETVDHQLNFDDTLKEPTVLPTRIPNLLVNGASGIAVGMATNMPPHNLSETIDGITAYIDNPDIEIDELITHIKAPDFPTGGIIYGYDGVREAFKTGRGRIVIRAKATVEEVKGRECIIVTEIPYQVNKADMIKKTADLINDKKIEGIANIRDESDRKGMRIVYMLKRDAIPNIVLNTLYKHTALQTSFSVNNIALVNGRPEMLNLKDMIHHFVEHRHEVVTRRTEFELRKAEERAHILEGLIIASDNIDEVIALIRSSSNAEEARNKLIERFELSEIQSKAIVEMRLRQLTGLEQDKLRAEYDELMETIKDLKEILASLERRMQIIKDELAEIKAKYGDERRSEINYAGGDLSIEDMIPDEQVVISISHAGYIKRTPLSEYKKQNRGGVGSKASTTRNEDFLEYLFVGTNHQYMLFFTQAGKCFWMRVYEIPEGSKASKGRAIQNLINIDPDDSVKASICTQDLKDEEYINSHYVIMATKKGKVKKTSLEQYSRPRSNGINAITIKEDDELLEAKLTTGESQVMLALKSGKAIRFEEAKTRPMGRSASGVRGITLAHENDEVVGMIAVENPAEETVLVVSENGYGKRTYITDPETGEDIYRITNRGGKGVKTISITEKTGELVAIKNVNDADGLMIINKSGIAIRISVEDLRVMGRATQGVRLINLRDDDTIAAVAKIINEDEEEENEDLTADDAINGTTIEDNTNEEE</sequence>
<dbReference type="InterPro" id="IPR050220">
    <property type="entry name" value="Type_II_DNA_Topoisomerases"/>
</dbReference>
<comment type="subcellular location">
    <subcellularLocation>
        <location evidence="9">Cytoplasm</location>
    </subcellularLocation>
</comment>
<comment type="function">
    <text evidence="9">A type II topoisomerase that negatively supercoils closed circular double-stranded (ds) DNA in an ATP-dependent manner to modulate DNA topology and maintain chromosomes in an underwound state. Negative supercoiling favors strand separation, and DNA replication, transcription, recombination and repair, all of which involve strand separation. Also able to catalyze the interconversion of other topological isomers of dsDNA rings, including catenanes and knotted rings. Type II topoisomerases break and join 2 DNA strands simultaneously in an ATP-dependent manner.</text>
</comment>
<keyword evidence="9" id="KW-0963">Cytoplasm</keyword>
<dbReference type="FunFam" id="1.10.268.10:FF:000001">
    <property type="entry name" value="DNA gyrase subunit A"/>
    <property type="match status" value="1"/>
</dbReference>
<dbReference type="InterPro" id="IPR006691">
    <property type="entry name" value="GyrA/parC_rep"/>
</dbReference>
<dbReference type="NCBIfam" id="NF004044">
    <property type="entry name" value="PRK05561.1"/>
    <property type="match status" value="1"/>
</dbReference>
<evidence type="ECO:0000256" key="3">
    <source>
        <dbReference type="ARBA" id="ARBA00022741"/>
    </source>
</evidence>
<organism evidence="14 15">
    <name type="scientific">Mesonia hippocampi</name>
    <dbReference type="NCBI Taxonomy" id="1628250"/>
    <lineage>
        <taxon>Bacteria</taxon>
        <taxon>Pseudomonadati</taxon>
        <taxon>Bacteroidota</taxon>
        <taxon>Flavobacteriia</taxon>
        <taxon>Flavobacteriales</taxon>
        <taxon>Flavobacteriaceae</taxon>
        <taxon>Mesonia</taxon>
    </lineage>
</organism>
<evidence type="ECO:0000256" key="8">
    <source>
        <dbReference type="ARBA" id="ARBA00063644"/>
    </source>
</evidence>
<feature type="active site" description="O-(5'-phospho-DNA)-tyrosine intermediate" evidence="9 10">
    <location>
        <position position="121"/>
    </location>
</feature>